<proteinExistence type="inferred from homology"/>
<evidence type="ECO:0000259" key="5">
    <source>
        <dbReference type="PROSITE" id="PS50893"/>
    </source>
</evidence>
<organism evidence="6">
    <name type="scientific">Candidatus Actinomarina minuta</name>
    <dbReference type="NCBI Taxonomy" id="1389454"/>
    <lineage>
        <taxon>Bacteria</taxon>
        <taxon>Bacillati</taxon>
        <taxon>Actinomycetota</taxon>
        <taxon>Actinomycetes</taxon>
        <taxon>Candidatus Actinomarinidae</taxon>
        <taxon>Candidatus Actinomarinales</taxon>
        <taxon>Candidatus Actinomarineae</taxon>
        <taxon>Candidatus Actinomarinaceae</taxon>
        <taxon>Candidatus Actinomarina</taxon>
    </lineage>
</organism>
<evidence type="ECO:0000313" key="6">
    <source>
        <dbReference type="EMBL" id="AGQ19029.1"/>
    </source>
</evidence>
<dbReference type="InterPro" id="IPR003439">
    <property type="entry name" value="ABC_transporter-like_ATP-bd"/>
</dbReference>
<dbReference type="SMART" id="SM00382">
    <property type="entry name" value="AAA"/>
    <property type="match status" value="1"/>
</dbReference>
<sequence>MDTKEVNNVNTPLIISDGCCVHFGSSPALESVNFSINRGKKVAVVGPNGGGKSTLFNALAGLIPLTEGSLTIEGKSPDEARGKVSYVPQRDLINWNFPLSVKQVVEMGVTTKKLSSLFNRKKVNDKIKKALQDVGLEEKINHNIKSLSGGQLQRVLIARALAQDSEILLLDEAFSAVDIGAQEDIMQLINSINLDGKTILIATHDVNNLEEKFDEVLCLNKHCCAYGDPSEVLTPEVIEEMYGSHTELFINKSHFKTEGNSSSD</sequence>
<reference evidence="6" key="1">
    <citation type="journal article" date="2013" name="Sci. Rep.">
        <title>Metagenomics uncovers a new group of low GC and ultra-small marine Actinobacteria.</title>
        <authorList>
            <person name="Ghai R."/>
            <person name="Mizuno C.M."/>
            <person name="Picazo A."/>
            <person name="Camacho A."/>
            <person name="Rodriguez-Valera F."/>
        </authorList>
    </citation>
    <scope>NUCLEOTIDE SEQUENCE</scope>
</reference>
<dbReference type="GO" id="GO:0005524">
    <property type="term" value="F:ATP binding"/>
    <property type="evidence" value="ECO:0007669"/>
    <property type="project" value="UniProtKB-KW"/>
</dbReference>
<keyword evidence="2" id="KW-0813">Transport</keyword>
<dbReference type="Gene3D" id="3.40.50.300">
    <property type="entry name" value="P-loop containing nucleotide triphosphate hydrolases"/>
    <property type="match status" value="1"/>
</dbReference>
<dbReference type="CDD" id="cd03235">
    <property type="entry name" value="ABC_Metallic_Cations"/>
    <property type="match status" value="1"/>
</dbReference>
<dbReference type="EMBL" id="KC811120">
    <property type="protein sequence ID" value="AGQ19029.1"/>
    <property type="molecule type" value="Genomic_DNA"/>
</dbReference>
<dbReference type="PANTHER" id="PTHR42734:SF5">
    <property type="entry name" value="IRON TRANSPORT SYSTEM ATP-BINDING PROTEIN HI_0361-RELATED"/>
    <property type="match status" value="1"/>
</dbReference>
<keyword evidence="3" id="KW-0547">Nucleotide-binding</keyword>
<accession>S5DJV3</accession>
<comment type="similarity">
    <text evidence="1">Belongs to the ABC transporter superfamily.</text>
</comment>
<dbReference type="InterPro" id="IPR003593">
    <property type="entry name" value="AAA+_ATPase"/>
</dbReference>
<protein>
    <submittedName>
        <fullName evidence="6">ABC-type Mn/Zn transport systems, ATPase component</fullName>
    </submittedName>
</protein>
<feature type="domain" description="ABC transporter" evidence="5">
    <location>
        <begin position="1"/>
        <end position="246"/>
    </location>
</feature>
<dbReference type="AlphaFoldDB" id="S5DJV3"/>
<dbReference type="PROSITE" id="PS00211">
    <property type="entry name" value="ABC_TRANSPORTER_1"/>
    <property type="match status" value="1"/>
</dbReference>
<dbReference type="InterPro" id="IPR050153">
    <property type="entry name" value="Metal_Ion_Import_ABC"/>
</dbReference>
<evidence type="ECO:0000256" key="3">
    <source>
        <dbReference type="ARBA" id="ARBA00022741"/>
    </source>
</evidence>
<evidence type="ECO:0000256" key="4">
    <source>
        <dbReference type="ARBA" id="ARBA00022840"/>
    </source>
</evidence>
<evidence type="ECO:0000256" key="2">
    <source>
        <dbReference type="ARBA" id="ARBA00022448"/>
    </source>
</evidence>
<evidence type="ECO:0000256" key="1">
    <source>
        <dbReference type="ARBA" id="ARBA00005417"/>
    </source>
</evidence>
<dbReference type="InterPro" id="IPR017871">
    <property type="entry name" value="ABC_transporter-like_CS"/>
</dbReference>
<keyword evidence="4" id="KW-0067">ATP-binding</keyword>
<dbReference type="Pfam" id="PF00005">
    <property type="entry name" value="ABC_tran"/>
    <property type="match status" value="1"/>
</dbReference>
<dbReference type="PANTHER" id="PTHR42734">
    <property type="entry name" value="METAL TRANSPORT SYSTEM ATP-BINDING PROTEIN TM_0124-RELATED"/>
    <property type="match status" value="1"/>
</dbReference>
<dbReference type="PROSITE" id="PS50893">
    <property type="entry name" value="ABC_TRANSPORTER_2"/>
    <property type="match status" value="1"/>
</dbReference>
<dbReference type="GO" id="GO:0016887">
    <property type="term" value="F:ATP hydrolysis activity"/>
    <property type="evidence" value="ECO:0007669"/>
    <property type="project" value="InterPro"/>
</dbReference>
<name>S5DJV3_9ACTN</name>
<dbReference type="InterPro" id="IPR027417">
    <property type="entry name" value="P-loop_NTPase"/>
</dbReference>
<dbReference type="SUPFAM" id="SSF52540">
    <property type="entry name" value="P-loop containing nucleoside triphosphate hydrolases"/>
    <property type="match status" value="1"/>
</dbReference>